<dbReference type="PRINTS" id="PR00111">
    <property type="entry name" value="ABHYDROLASE"/>
</dbReference>
<dbReference type="Gene3D" id="3.40.50.1820">
    <property type="entry name" value="alpha/beta hydrolase"/>
    <property type="match status" value="1"/>
</dbReference>
<evidence type="ECO:0000313" key="2">
    <source>
        <dbReference type="EMBL" id="WQQ28573.1"/>
    </source>
</evidence>
<dbReference type="InterPro" id="IPR050471">
    <property type="entry name" value="AB_hydrolase"/>
</dbReference>
<dbReference type="CDD" id="cd07302">
    <property type="entry name" value="CHD"/>
    <property type="match status" value="1"/>
</dbReference>
<dbReference type="EMBL" id="CP141059">
    <property type="protein sequence ID" value="WQQ28573.1"/>
    <property type="molecule type" value="Genomic_DNA"/>
</dbReference>
<dbReference type="RefSeq" id="WP_322938576.1">
    <property type="nucleotide sequence ID" value="NZ_CP141059.1"/>
</dbReference>
<sequence length="505" mass="54047">MRPKTGYARNDDIRIAYQVVGDGPIDLVMTPGYVSHLDLWWMLPETTRFMQRLASFSRLILYDKRGTGLSDPAPGLPAMDERMEDLHAVLDAVGSEHTALLGFSEGGPLSMLFAATYPERTTALALFGSFARFPGDDYLPHLLPRVDEVLATFADIHEHWGEGRMLDLFAPDLAHDTAMRESLGLYERLAASPAMASALLQAAVAIDVTHVLSSITCPTLVVHRRDEAVPLDAGRDLAERIPGARMLELPGTSHLPWLGESETMLDALEEFFTGAQVPHEVTRALVTMLFTDIVGSTDLAGELGDARWRSLLERHDALVRREVAQAGGAVVKSMGDGAFARFDGPARAIRAALSIVRDAQDELGVQIRAGVHTGECELLGNDLGGMAVHLGARIAAKARGGEVLVSAAVRDLVLGSPIGFEDRGVHELKGVPGTWQLLAASEGVSGVRTAPEAAYPVAPNAPSSTASDRAVARAAKIGRASPRLSAQFGHALRRTTRARGARSGS</sequence>
<protein>
    <submittedName>
        <fullName evidence="2">Adenylate/guanylate cyclase domain-containing protein</fullName>
    </submittedName>
</protein>
<evidence type="ECO:0000313" key="3">
    <source>
        <dbReference type="Proteomes" id="UP001327225"/>
    </source>
</evidence>
<dbReference type="PROSITE" id="PS50125">
    <property type="entry name" value="GUANYLATE_CYCLASE_2"/>
    <property type="match status" value="1"/>
</dbReference>
<organism evidence="2 3">
    <name type="scientific">Nocardioides bizhenqiangii</name>
    <dbReference type="NCBI Taxonomy" id="3095076"/>
    <lineage>
        <taxon>Bacteria</taxon>
        <taxon>Bacillati</taxon>
        <taxon>Actinomycetota</taxon>
        <taxon>Actinomycetes</taxon>
        <taxon>Propionibacteriales</taxon>
        <taxon>Nocardioidaceae</taxon>
        <taxon>Nocardioides</taxon>
    </lineage>
</organism>
<gene>
    <name evidence="2" type="ORF">SHK19_10125</name>
</gene>
<dbReference type="InterPro" id="IPR029058">
    <property type="entry name" value="AB_hydrolase_fold"/>
</dbReference>
<reference evidence="3" key="1">
    <citation type="submission" date="2023-12" db="EMBL/GenBank/DDBJ databases">
        <title>Novel species in genus Nocardioides.</title>
        <authorList>
            <person name="Zhou H."/>
        </authorList>
    </citation>
    <scope>NUCLEOTIDE SEQUENCE [LARGE SCALE GENOMIC DNA]</scope>
    <source>
        <strain evidence="3">HM61</strain>
    </source>
</reference>
<dbReference type="SUPFAM" id="SSF55073">
    <property type="entry name" value="Nucleotide cyclase"/>
    <property type="match status" value="1"/>
</dbReference>
<dbReference type="InterPro" id="IPR001054">
    <property type="entry name" value="A/G_cyclase"/>
</dbReference>
<dbReference type="Proteomes" id="UP001327225">
    <property type="component" value="Chromosome"/>
</dbReference>
<dbReference type="PANTHER" id="PTHR43433:SF8">
    <property type="entry name" value="BIFUNCTIONAL LIPASE_ADENYLATE CYCLASE LIPJ"/>
    <property type="match status" value="1"/>
</dbReference>
<keyword evidence="3" id="KW-1185">Reference proteome</keyword>
<evidence type="ECO:0000259" key="1">
    <source>
        <dbReference type="PROSITE" id="PS50125"/>
    </source>
</evidence>
<dbReference type="InterPro" id="IPR029787">
    <property type="entry name" value="Nucleotide_cyclase"/>
</dbReference>
<dbReference type="Pfam" id="PF00561">
    <property type="entry name" value="Abhydrolase_1"/>
    <property type="match status" value="1"/>
</dbReference>
<accession>A0ABZ0ZW85</accession>
<dbReference type="SUPFAM" id="SSF53474">
    <property type="entry name" value="alpha/beta-Hydrolases"/>
    <property type="match status" value="1"/>
</dbReference>
<proteinExistence type="predicted"/>
<dbReference type="SMART" id="SM00044">
    <property type="entry name" value="CYCc"/>
    <property type="match status" value="1"/>
</dbReference>
<dbReference type="Gene3D" id="3.30.70.1230">
    <property type="entry name" value="Nucleotide cyclase"/>
    <property type="match status" value="1"/>
</dbReference>
<dbReference type="Pfam" id="PF00211">
    <property type="entry name" value="Guanylate_cyc"/>
    <property type="match status" value="1"/>
</dbReference>
<dbReference type="InterPro" id="IPR000073">
    <property type="entry name" value="AB_hydrolase_1"/>
</dbReference>
<name>A0ABZ0ZW85_9ACTN</name>
<dbReference type="PANTHER" id="PTHR43433">
    <property type="entry name" value="HYDROLASE, ALPHA/BETA FOLD FAMILY PROTEIN"/>
    <property type="match status" value="1"/>
</dbReference>
<feature type="domain" description="Guanylate cyclase" evidence="1">
    <location>
        <begin position="287"/>
        <end position="395"/>
    </location>
</feature>